<dbReference type="EMBL" id="GU735168">
    <property type="protein sequence ID" value="ADE29187.1"/>
    <property type="molecule type" value="Genomic_DNA"/>
</dbReference>
<feature type="compositionally biased region" description="Basic and acidic residues" evidence="1">
    <location>
        <begin position="66"/>
        <end position="78"/>
    </location>
</feature>
<feature type="compositionally biased region" description="Basic and acidic residues" evidence="1">
    <location>
        <begin position="91"/>
        <end position="106"/>
    </location>
</feature>
<sequence>MSDERRSLLTDREREILLNNGEDVSEGYYGVVVTRARKRIQRLESDIQALKEHPTLYDELLEVIPDRERPGGRVRTDNTDTDPDSMPTAKDGLDREAVKEEVVSND</sequence>
<protein>
    <submittedName>
        <fullName evidence="2">Uncharacterized protein</fullName>
    </submittedName>
</protein>
<feature type="region of interest" description="Disordered" evidence="1">
    <location>
        <begin position="66"/>
        <end position="106"/>
    </location>
</feature>
<proteinExistence type="predicted"/>
<accession>D5L2C8</accession>
<organism evidence="2">
    <name type="scientific">uncultured virus</name>
    <dbReference type="NCBI Taxonomy" id="340016"/>
    <lineage>
        <taxon>Viruses</taxon>
        <taxon>environmental samples</taxon>
    </lineage>
</organism>
<evidence type="ECO:0000256" key="1">
    <source>
        <dbReference type="SAM" id="MobiDB-lite"/>
    </source>
</evidence>
<evidence type="ECO:0000313" key="2">
    <source>
        <dbReference type="EMBL" id="ADE29187.1"/>
    </source>
</evidence>
<name>D5L2C8_9VIRU</name>
<reference evidence="2" key="1">
    <citation type="journal article" date="2010" name="Environ. Microbiol.">
        <title>The metavirome of a hypersaline environment.</title>
        <authorList>
            <person name="Santos F."/>
            <person name="Yarza P."/>
            <person name="Parro V."/>
            <person name="Briones C."/>
            <person name="Anton J."/>
        </authorList>
    </citation>
    <scope>NUCLEOTIDE SEQUENCE</scope>
</reference>